<organism evidence="2 3">
    <name type="scientific">Streptomyces kaempferi</name>
    <dbReference type="NCBI Taxonomy" id="333725"/>
    <lineage>
        <taxon>Bacteria</taxon>
        <taxon>Bacillati</taxon>
        <taxon>Actinomycetota</taxon>
        <taxon>Actinomycetes</taxon>
        <taxon>Kitasatosporales</taxon>
        <taxon>Streptomycetaceae</taxon>
        <taxon>Streptomyces</taxon>
    </lineage>
</organism>
<dbReference type="EMBL" id="JBHTMM010000120">
    <property type="protein sequence ID" value="MFD1312477.1"/>
    <property type="molecule type" value="Genomic_DNA"/>
</dbReference>
<name>A0ABW3XSD5_9ACTN</name>
<feature type="chain" id="PRO_5046479592" evidence="1">
    <location>
        <begin position="32"/>
        <end position="142"/>
    </location>
</feature>
<comment type="caution">
    <text evidence="2">The sequence shown here is derived from an EMBL/GenBank/DDBJ whole genome shotgun (WGS) entry which is preliminary data.</text>
</comment>
<keyword evidence="1" id="KW-0732">Signal</keyword>
<evidence type="ECO:0000313" key="2">
    <source>
        <dbReference type="EMBL" id="MFD1312477.1"/>
    </source>
</evidence>
<dbReference type="Proteomes" id="UP001597058">
    <property type="component" value="Unassembled WGS sequence"/>
</dbReference>
<protein>
    <submittedName>
        <fullName evidence="2">Uncharacterized protein</fullName>
    </submittedName>
</protein>
<accession>A0ABW3XSD5</accession>
<evidence type="ECO:0000313" key="3">
    <source>
        <dbReference type="Proteomes" id="UP001597058"/>
    </source>
</evidence>
<proteinExistence type="predicted"/>
<gene>
    <name evidence="2" type="ORF">ACFQ5X_42700</name>
</gene>
<evidence type="ECO:0000256" key="1">
    <source>
        <dbReference type="SAM" id="SignalP"/>
    </source>
</evidence>
<dbReference type="RefSeq" id="WP_329284096.1">
    <property type="nucleotide sequence ID" value="NZ_JBHSKH010000028.1"/>
</dbReference>
<feature type="signal peptide" evidence="1">
    <location>
        <begin position="1"/>
        <end position="31"/>
    </location>
</feature>
<sequence>MNSMTKRVSIALASTALAGGVLLGAGGSASAATTSAPVQHTQYVSATSTVSSVRAADHEGEAASWRGVSAARWYEDQVDEAASWHGVSAARWYEDQVDEAASWHGVSAARWYEDQVEEATSWHGVSAARWYEDQVAWSLNHS</sequence>
<keyword evidence="3" id="KW-1185">Reference proteome</keyword>
<reference evidence="3" key="1">
    <citation type="journal article" date="2019" name="Int. J. Syst. Evol. Microbiol.">
        <title>The Global Catalogue of Microorganisms (GCM) 10K type strain sequencing project: providing services to taxonomists for standard genome sequencing and annotation.</title>
        <authorList>
            <consortium name="The Broad Institute Genomics Platform"/>
            <consortium name="The Broad Institute Genome Sequencing Center for Infectious Disease"/>
            <person name="Wu L."/>
            <person name="Ma J."/>
        </authorList>
    </citation>
    <scope>NUCLEOTIDE SEQUENCE [LARGE SCALE GENOMIC DNA]</scope>
    <source>
        <strain evidence="3">CGMCC 4.7020</strain>
    </source>
</reference>